<dbReference type="Proteomes" id="UP000586827">
    <property type="component" value="Unassembled WGS sequence"/>
</dbReference>
<feature type="transmembrane region" description="Helical" evidence="1">
    <location>
        <begin position="349"/>
        <end position="372"/>
    </location>
</feature>
<evidence type="ECO:0000313" key="3">
    <source>
        <dbReference type="EMBL" id="NNH70540.1"/>
    </source>
</evidence>
<evidence type="ECO:0000313" key="4">
    <source>
        <dbReference type="Proteomes" id="UP000586827"/>
    </source>
</evidence>
<dbReference type="GO" id="GO:0016747">
    <property type="term" value="F:acyltransferase activity, transferring groups other than amino-acyl groups"/>
    <property type="evidence" value="ECO:0007669"/>
    <property type="project" value="InterPro"/>
</dbReference>
<dbReference type="Pfam" id="PF01757">
    <property type="entry name" value="Acyl_transf_3"/>
    <property type="match status" value="1"/>
</dbReference>
<reference evidence="3 4" key="1">
    <citation type="submission" date="2020-05" db="EMBL/GenBank/DDBJ databases">
        <title>MicrobeNet Type strains.</title>
        <authorList>
            <person name="Nicholson A.C."/>
        </authorList>
    </citation>
    <scope>NUCLEOTIDE SEQUENCE [LARGE SCALE GENOMIC DNA]</scope>
    <source>
        <strain evidence="3 4">JCM 3224</strain>
    </source>
</reference>
<keyword evidence="3" id="KW-0808">Transferase</keyword>
<evidence type="ECO:0000259" key="2">
    <source>
        <dbReference type="Pfam" id="PF01757"/>
    </source>
</evidence>
<comment type="caution">
    <text evidence="3">The sequence shown here is derived from an EMBL/GenBank/DDBJ whole genome shotgun (WGS) entry which is preliminary data.</text>
</comment>
<feature type="domain" description="Acyltransferase 3" evidence="2">
    <location>
        <begin position="3"/>
        <end position="370"/>
    </location>
</feature>
<organism evidence="3 4">
    <name type="scientific">Nocardia uniformis</name>
    <dbReference type="NCBI Taxonomy" id="53432"/>
    <lineage>
        <taxon>Bacteria</taxon>
        <taxon>Bacillati</taxon>
        <taxon>Actinomycetota</taxon>
        <taxon>Actinomycetes</taxon>
        <taxon>Mycobacteriales</taxon>
        <taxon>Nocardiaceae</taxon>
        <taxon>Nocardia</taxon>
    </lineage>
</organism>
<dbReference type="AlphaFoldDB" id="A0A849C282"/>
<keyword evidence="4" id="KW-1185">Reference proteome</keyword>
<accession>A0A849C282</accession>
<protein>
    <submittedName>
        <fullName evidence="3">Acyltransferase family protein</fullName>
    </submittedName>
</protein>
<proteinExistence type="predicted"/>
<feature type="transmembrane region" description="Helical" evidence="1">
    <location>
        <begin position="318"/>
        <end position="343"/>
    </location>
</feature>
<dbReference type="InterPro" id="IPR002656">
    <property type="entry name" value="Acyl_transf_3_dom"/>
</dbReference>
<sequence length="382" mass="42260">MLFLDNLKVLLIVLVIGLHAAQPYGPADWWYVEGDAGLDWLPGLTAMVGTFLMSLFLFVSGYFVPSVFDRKGARGFLLDRFTRFGPLILVGFFGIVAVLMYAYYTNFRGYPPMTFPSYYWDVYLGQGEQPADWSGPIWPDRQFGHLWFIQHLLVYSLIYTLWRWVSARSTTTTSRVAAPAPPGTLAIVGFIGFLAALTFMIRLRYPVDTWVPLLEFIQAEPADLAHQASFFFLGALAYRRGWLTAIPATTGYRWLAVGTALATTNVIIHRQLAEVYAAGGPTMGSLIWSVVETVMCVSLSIGLIVLFREHARRSSGLLLGAAALTFTVYLIHVPIVVALQYLAAAVAFGPLPAVVGVSVLGVAVSFALAWLIKKTPYLKRLL</sequence>
<dbReference type="PANTHER" id="PTHR36927:SF4">
    <property type="entry name" value="BLR5718 PROTEIN"/>
    <property type="match status" value="1"/>
</dbReference>
<name>A0A849C282_9NOCA</name>
<feature type="transmembrane region" description="Helical" evidence="1">
    <location>
        <begin position="285"/>
        <end position="306"/>
    </location>
</feature>
<feature type="transmembrane region" description="Helical" evidence="1">
    <location>
        <begin position="183"/>
        <end position="204"/>
    </location>
</feature>
<dbReference type="PANTHER" id="PTHR36927">
    <property type="entry name" value="BLR4337 PROTEIN"/>
    <property type="match status" value="1"/>
</dbReference>
<dbReference type="RefSeq" id="WP_067522788.1">
    <property type="nucleotide sequence ID" value="NZ_JABELX010000004.1"/>
</dbReference>
<dbReference type="InterPro" id="IPR050623">
    <property type="entry name" value="Glucan_succinyl_AcylTrfase"/>
</dbReference>
<keyword evidence="1" id="KW-0812">Transmembrane</keyword>
<evidence type="ECO:0000256" key="1">
    <source>
        <dbReference type="SAM" id="Phobius"/>
    </source>
</evidence>
<keyword evidence="3" id="KW-0012">Acyltransferase</keyword>
<feature type="transmembrane region" description="Helical" evidence="1">
    <location>
        <begin position="44"/>
        <end position="64"/>
    </location>
</feature>
<gene>
    <name evidence="3" type="ORF">HLB23_11815</name>
</gene>
<feature type="transmembrane region" description="Helical" evidence="1">
    <location>
        <begin position="143"/>
        <end position="162"/>
    </location>
</feature>
<feature type="transmembrane region" description="Helical" evidence="1">
    <location>
        <begin position="84"/>
        <end position="104"/>
    </location>
</feature>
<keyword evidence="1" id="KW-0472">Membrane</keyword>
<dbReference type="EMBL" id="JABELX010000004">
    <property type="protein sequence ID" value="NNH70540.1"/>
    <property type="molecule type" value="Genomic_DNA"/>
</dbReference>
<keyword evidence="1" id="KW-1133">Transmembrane helix</keyword>